<accession>A0ABV5SP94</accession>
<proteinExistence type="predicted"/>
<gene>
    <name evidence="1" type="ORF">ACFFQV_04235</name>
</gene>
<sequence>MNALYYTIESRSDATSEDWSRYLGPWSFDDVVQFVSYWNRALGYNKFRYVKGESS</sequence>
<protein>
    <submittedName>
        <fullName evidence="1">Uncharacterized protein</fullName>
    </submittedName>
</protein>
<name>A0ABV5SP94_9MICO</name>
<evidence type="ECO:0000313" key="1">
    <source>
        <dbReference type="EMBL" id="MFB9641497.1"/>
    </source>
</evidence>
<organism evidence="1 2">
    <name type="scientific">Agromyces lapidis</name>
    <dbReference type="NCBI Taxonomy" id="279574"/>
    <lineage>
        <taxon>Bacteria</taxon>
        <taxon>Bacillati</taxon>
        <taxon>Actinomycetota</taxon>
        <taxon>Actinomycetes</taxon>
        <taxon>Micrococcales</taxon>
        <taxon>Microbacteriaceae</taxon>
        <taxon>Agromyces</taxon>
    </lineage>
</organism>
<keyword evidence="2" id="KW-1185">Reference proteome</keyword>
<dbReference type="EMBL" id="JBHMBL010000001">
    <property type="protein sequence ID" value="MFB9641497.1"/>
    <property type="molecule type" value="Genomic_DNA"/>
</dbReference>
<dbReference type="Proteomes" id="UP001589667">
    <property type="component" value="Unassembled WGS sequence"/>
</dbReference>
<evidence type="ECO:0000313" key="2">
    <source>
        <dbReference type="Proteomes" id="UP001589667"/>
    </source>
</evidence>
<reference evidence="1 2" key="1">
    <citation type="submission" date="2024-09" db="EMBL/GenBank/DDBJ databases">
        <authorList>
            <person name="Sun Q."/>
            <person name="Mori K."/>
        </authorList>
    </citation>
    <scope>NUCLEOTIDE SEQUENCE [LARGE SCALE GENOMIC DNA]</scope>
    <source>
        <strain evidence="1 2">JCM 14321</strain>
    </source>
</reference>
<dbReference type="RefSeq" id="WP_157423092.1">
    <property type="nucleotide sequence ID" value="NZ_BAAANI010000006.1"/>
</dbReference>
<comment type="caution">
    <text evidence="1">The sequence shown here is derived from an EMBL/GenBank/DDBJ whole genome shotgun (WGS) entry which is preliminary data.</text>
</comment>